<dbReference type="STRING" id="1123269.NX02_25465"/>
<gene>
    <name evidence="1" type="ORF">NX02_25465</name>
</gene>
<dbReference type="PATRIC" id="fig|1123269.5.peg.4994"/>
<dbReference type="InterPro" id="IPR009964">
    <property type="entry name" value="DUF1491"/>
</dbReference>
<evidence type="ECO:0000313" key="2">
    <source>
        <dbReference type="Proteomes" id="UP000018851"/>
    </source>
</evidence>
<evidence type="ECO:0008006" key="3">
    <source>
        <dbReference type="Google" id="ProtNLM"/>
    </source>
</evidence>
<dbReference type="EMBL" id="CP006644">
    <property type="protein sequence ID" value="AHE56699.1"/>
    <property type="molecule type" value="Genomic_DNA"/>
</dbReference>
<dbReference type="KEGG" id="ssan:NX02_25465"/>
<evidence type="ECO:0000313" key="1">
    <source>
        <dbReference type="EMBL" id="AHE56699.1"/>
    </source>
</evidence>
<dbReference type="eggNOG" id="COG5447">
    <property type="taxonomic scope" value="Bacteria"/>
</dbReference>
<organism evidence="1 2">
    <name type="scientific">Sphingomonas sanxanigenens DSM 19645 = NX02</name>
    <dbReference type="NCBI Taxonomy" id="1123269"/>
    <lineage>
        <taxon>Bacteria</taxon>
        <taxon>Pseudomonadati</taxon>
        <taxon>Pseudomonadota</taxon>
        <taxon>Alphaproteobacteria</taxon>
        <taxon>Sphingomonadales</taxon>
        <taxon>Sphingomonadaceae</taxon>
        <taxon>Sphingomonas</taxon>
    </lineage>
</organism>
<dbReference type="RefSeq" id="WP_025294801.1">
    <property type="nucleotide sequence ID" value="NZ_CP006644.1"/>
</dbReference>
<dbReference type="Proteomes" id="UP000018851">
    <property type="component" value="Chromosome"/>
</dbReference>
<dbReference type="AlphaFoldDB" id="W0AFL8"/>
<proteinExistence type="predicted"/>
<dbReference type="Gene3D" id="3.40.1530.20">
    <property type="entry name" value="Protein of unknown function (DUF1491)"/>
    <property type="match status" value="1"/>
</dbReference>
<accession>W0AFL8</accession>
<dbReference type="Pfam" id="PF07372">
    <property type="entry name" value="DUF1491"/>
    <property type="match status" value="1"/>
</dbReference>
<reference evidence="1 2" key="1">
    <citation type="submission" date="2013-07" db="EMBL/GenBank/DDBJ databases">
        <title>Completed genome of Sphingomonas sanxanigenens NX02.</title>
        <authorList>
            <person name="Ma T."/>
            <person name="Huang H."/>
            <person name="Wu M."/>
            <person name="Li X."/>
            <person name="Li G."/>
        </authorList>
    </citation>
    <scope>NUCLEOTIDE SEQUENCE [LARGE SCALE GENOMIC DNA]</scope>
    <source>
        <strain evidence="1 2">NX02</strain>
    </source>
</reference>
<name>W0AFL8_9SPHN</name>
<keyword evidence="2" id="KW-1185">Reference proteome</keyword>
<sequence>MSARLTSRMLVGALVRRAHAEGGHAMVLRHGDDGAGAVLLQCVERGRFVALIERQLDHLGRYRWARCGPALDEGSALGDYLDRRRARDPDLWLVELDIAEPERFAAEMTGET</sequence>
<dbReference type="HOGENOM" id="CLU_146719_1_0_5"/>
<protein>
    <recommendedName>
        <fullName evidence="3">DUF1491 domain-containing protein</fullName>
    </recommendedName>
</protein>